<dbReference type="GO" id="GO:0016460">
    <property type="term" value="C:myosin II complex"/>
    <property type="evidence" value="ECO:0007669"/>
    <property type="project" value="TreeGrafter"/>
</dbReference>
<dbReference type="InterPro" id="IPR050230">
    <property type="entry name" value="CALM/Myosin/TropC-like"/>
</dbReference>
<dbReference type="Proteomes" id="UP000053890">
    <property type="component" value="Unassembled WGS sequence"/>
</dbReference>
<dbReference type="PROSITE" id="PS50222">
    <property type="entry name" value="EF_HAND_2"/>
    <property type="match status" value="2"/>
</dbReference>
<dbReference type="OMA" id="HDQASTN"/>
<dbReference type="AlphaFoldDB" id="A0A194S235"/>
<evidence type="ECO:0000256" key="1">
    <source>
        <dbReference type="ARBA" id="ARBA00022737"/>
    </source>
</evidence>
<evidence type="ECO:0000313" key="4">
    <source>
        <dbReference type="Proteomes" id="UP000053890"/>
    </source>
</evidence>
<dbReference type="Pfam" id="PF13499">
    <property type="entry name" value="EF-hand_7"/>
    <property type="match status" value="1"/>
</dbReference>
<dbReference type="GO" id="GO:1903475">
    <property type="term" value="P:mitotic actomyosin contractile ring assembly"/>
    <property type="evidence" value="ECO:0007669"/>
    <property type="project" value="TreeGrafter"/>
</dbReference>
<name>A0A194S235_RHOGW</name>
<dbReference type="OrthoDB" id="26525at2759"/>
<dbReference type="FunFam" id="1.10.238.10:FF:000001">
    <property type="entry name" value="Calmodulin 1"/>
    <property type="match status" value="1"/>
</dbReference>
<dbReference type="GeneID" id="28973266"/>
<dbReference type="RefSeq" id="XP_018270628.1">
    <property type="nucleotide sequence ID" value="XM_018412817.1"/>
</dbReference>
<feature type="domain" description="EF-hand" evidence="2">
    <location>
        <begin position="72"/>
        <end position="107"/>
    </location>
</feature>
<keyword evidence="4" id="KW-1185">Reference proteome</keyword>
<dbReference type="PANTHER" id="PTHR23048:SF0">
    <property type="entry name" value="CALMODULIN LIKE 3"/>
    <property type="match status" value="1"/>
</dbReference>
<dbReference type="STRING" id="578459.A0A194S235"/>
<dbReference type="EMBL" id="KQ474080">
    <property type="protein sequence ID" value="KPV74579.1"/>
    <property type="molecule type" value="Genomic_DNA"/>
</dbReference>
<accession>A0A194S235</accession>
<evidence type="ECO:0000313" key="3">
    <source>
        <dbReference type="EMBL" id="KPV74579.1"/>
    </source>
</evidence>
<keyword evidence="1" id="KW-0677">Repeat</keyword>
<dbReference type="SUPFAM" id="SSF47473">
    <property type="entry name" value="EF-hand"/>
    <property type="match status" value="1"/>
</dbReference>
<sequence>MSADEAKEAFALFDKRGAGAIPQDSLGDVLRALGQNPTQKDVHDLAARCQGDIDYNTFLDILNRPGGFDPAGTEDEFIRGFQVFDKEGNGYIGQGELKYVLTSLGEKLSNDEVDDLLKGVQVTAEGNINYVSFVKQILNQ</sequence>
<dbReference type="PANTHER" id="PTHR23048">
    <property type="entry name" value="MYOSIN LIGHT CHAIN 1, 3"/>
    <property type="match status" value="1"/>
</dbReference>
<feature type="domain" description="EF-hand" evidence="2">
    <location>
        <begin position="1"/>
        <end position="36"/>
    </location>
</feature>
<reference evidence="3 4" key="1">
    <citation type="journal article" date="2015" name="Front. Microbiol.">
        <title>Genome sequence of the plant growth promoting endophytic yeast Rhodotorula graminis WP1.</title>
        <authorList>
            <person name="Firrincieli A."/>
            <person name="Otillar R."/>
            <person name="Salamov A."/>
            <person name="Schmutz J."/>
            <person name="Khan Z."/>
            <person name="Redman R.S."/>
            <person name="Fleck N.D."/>
            <person name="Lindquist E."/>
            <person name="Grigoriev I.V."/>
            <person name="Doty S.L."/>
        </authorList>
    </citation>
    <scope>NUCLEOTIDE SEQUENCE [LARGE SCALE GENOMIC DNA]</scope>
    <source>
        <strain evidence="3 4">WP1</strain>
    </source>
</reference>
<proteinExistence type="predicted"/>
<dbReference type="InterPro" id="IPR002048">
    <property type="entry name" value="EF_hand_dom"/>
</dbReference>
<gene>
    <name evidence="3" type="ORF">RHOBADRAFT_28146</name>
</gene>
<protein>
    <recommendedName>
        <fullName evidence="2">EF-hand domain-containing protein</fullName>
    </recommendedName>
</protein>
<dbReference type="GO" id="GO:0005509">
    <property type="term" value="F:calcium ion binding"/>
    <property type="evidence" value="ECO:0007669"/>
    <property type="project" value="InterPro"/>
</dbReference>
<organism evidence="3 4">
    <name type="scientific">Rhodotorula graminis (strain WP1)</name>
    <dbReference type="NCBI Taxonomy" id="578459"/>
    <lineage>
        <taxon>Eukaryota</taxon>
        <taxon>Fungi</taxon>
        <taxon>Dikarya</taxon>
        <taxon>Basidiomycota</taxon>
        <taxon>Pucciniomycotina</taxon>
        <taxon>Microbotryomycetes</taxon>
        <taxon>Sporidiobolales</taxon>
        <taxon>Sporidiobolaceae</taxon>
        <taxon>Rhodotorula</taxon>
    </lineage>
</organism>
<dbReference type="SMART" id="SM00054">
    <property type="entry name" value="EFh"/>
    <property type="match status" value="2"/>
</dbReference>
<dbReference type="InterPro" id="IPR011992">
    <property type="entry name" value="EF-hand-dom_pair"/>
</dbReference>
<evidence type="ECO:0000259" key="2">
    <source>
        <dbReference type="PROSITE" id="PS50222"/>
    </source>
</evidence>
<dbReference type="Gene3D" id="1.10.238.10">
    <property type="entry name" value="EF-hand"/>
    <property type="match status" value="2"/>
</dbReference>